<reference evidence="2 3" key="1">
    <citation type="submission" date="2016-06" db="EMBL/GenBank/DDBJ databases">
        <title>Four novel species of enterococci isolated from chicken manure.</title>
        <authorList>
            <person name="Van Tyne D."/>
        </authorList>
    </citation>
    <scope>NUCLEOTIDE SEQUENCE [LARGE SCALE GENOMIC DNA]</scope>
    <source>
        <strain evidence="2 3">CU12B</strain>
    </source>
</reference>
<evidence type="ECO:0000313" key="2">
    <source>
        <dbReference type="EMBL" id="KAF1302112.1"/>
    </source>
</evidence>
<dbReference type="PANTHER" id="PTHR18964">
    <property type="entry name" value="ROK (REPRESSOR, ORF, KINASE) FAMILY"/>
    <property type="match status" value="1"/>
</dbReference>
<comment type="similarity">
    <text evidence="1">Belongs to the ROK (NagC/XylR) family.</text>
</comment>
<dbReference type="SUPFAM" id="SSF53067">
    <property type="entry name" value="Actin-like ATPase domain"/>
    <property type="match status" value="1"/>
</dbReference>
<sequence length="286" mass="31663">MTILTIDIGGSSVKSAIYTDKLEDRNHFFSPPSLNEMQVKLDQLISYYLEKYPIEAIAFSVPGIPNHDTGRVEGVSSLRYIHQFDFISYFSEKYQRPIYFENDANCACKAEVQLGIAGEVKNALFMVIGTGIGGTIISNGQILSGEHAYGGEFGMMLIDGRHELSELGSAVHMARKYSILKGKSYTGEEVFALADQGEIDAVAATEKLYHYLALGIYNLQYMIDPEYIVLGGGITKRRNLLKHILRKLDEIMNYGQVCPITPKIRLAKFGNDANLIGAALTVKSSK</sequence>
<accession>A0ABQ6YX32</accession>
<keyword evidence="3" id="KW-1185">Reference proteome</keyword>
<dbReference type="RefSeq" id="WP_161903092.1">
    <property type="nucleotide sequence ID" value="NZ_MAEL01000054.1"/>
</dbReference>
<dbReference type="Pfam" id="PF00480">
    <property type="entry name" value="ROK"/>
    <property type="match status" value="1"/>
</dbReference>
<dbReference type="Proteomes" id="UP000782705">
    <property type="component" value="Unassembled WGS sequence"/>
</dbReference>
<dbReference type="Gene3D" id="3.30.420.40">
    <property type="match status" value="2"/>
</dbReference>
<evidence type="ECO:0008006" key="4">
    <source>
        <dbReference type="Google" id="ProtNLM"/>
    </source>
</evidence>
<evidence type="ECO:0000256" key="1">
    <source>
        <dbReference type="ARBA" id="ARBA00006479"/>
    </source>
</evidence>
<dbReference type="PANTHER" id="PTHR18964:SF170">
    <property type="entry name" value="SUGAR KINASE"/>
    <property type="match status" value="1"/>
</dbReference>
<name>A0ABQ6YX32_9ENTE</name>
<dbReference type="InterPro" id="IPR000600">
    <property type="entry name" value="ROK"/>
</dbReference>
<comment type="caution">
    <text evidence="2">The sequence shown here is derived from an EMBL/GenBank/DDBJ whole genome shotgun (WGS) entry which is preliminary data.</text>
</comment>
<protein>
    <recommendedName>
        <fullName evidence="4">ROK family protein</fullName>
    </recommendedName>
</protein>
<gene>
    <name evidence="2" type="ORF">BAU17_01700</name>
</gene>
<dbReference type="InterPro" id="IPR043129">
    <property type="entry name" value="ATPase_NBD"/>
</dbReference>
<evidence type="ECO:0000313" key="3">
    <source>
        <dbReference type="Proteomes" id="UP000782705"/>
    </source>
</evidence>
<proteinExistence type="inferred from homology"/>
<organism evidence="2 3">
    <name type="scientific">Candidatus Enterococcus willemsii</name>
    <dbReference type="NCBI Taxonomy" id="1857215"/>
    <lineage>
        <taxon>Bacteria</taxon>
        <taxon>Bacillati</taxon>
        <taxon>Bacillota</taxon>
        <taxon>Bacilli</taxon>
        <taxon>Lactobacillales</taxon>
        <taxon>Enterococcaceae</taxon>
        <taxon>Enterococcus</taxon>
    </lineage>
</organism>
<dbReference type="EMBL" id="MAEL01000054">
    <property type="protein sequence ID" value="KAF1302112.1"/>
    <property type="molecule type" value="Genomic_DNA"/>
</dbReference>